<protein>
    <recommendedName>
        <fullName evidence="4">Extracellular membrane protein CFEM domain-containing protein</fullName>
    </recommendedName>
</protein>
<dbReference type="GeneID" id="93580139"/>
<dbReference type="OrthoDB" id="3701524at2759"/>
<evidence type="ECO:0000313" key="2">
    <source>
        <dbReference type="EMBL" id="OJJ70204.1"/>
    </source>
</evidence>
<gene>
    <name evidence="2" type="ORF">ASPBRDRAFT_56910</name>
</gene>
<dbReference type="RefSeq" id="XP_067477453.1">
    <property type="nucleotide sequence ID" value="XM_067627651.1"/>
</dbReference>
<dbReference type="EMBL" id="KV878687">
    <property type="protein sequence ID" value="OJJ70204.1"/>
    <property type="molecule type" value="Genomic_DNA"/>
</dbReference>
<dbReference type="OMA" id="ACECNGG"/>
<evidence type="ECO:0000256" key="1">
    <source>
        <dbReference type="SAM" id="SignalP"/>
    </source>
</evidence>
<evidence type="ECO:0008006" key="4">
    <source>
        <dbReference type="Google" id="ProtNLM"/>
    </source>
</evidence>
<keyword evidence="1" id="KW-0732">Signal</keyword>
<sequence>MKPTLILLSFAITLFMNHAHGCGIPGTFCNTWGAKACECNGGHLLECQVTVAPMVDGQGGETEAFWTKIRNCPVPSGGGLQCVNGACS</sequence>
<dbReference type="VEuPathDB" id="FungiDB:ASPBRDRAFT_56910"/>
<proteinExistence type="predicted"/>
<organism evidence="2 3">
    <name type="scientific">Aspergillus brasiliensis (strain CBS 101740 / IMI 381727 / IBT 21946)</name>
    <dbReference type="NCBI Taxonomy" id="767769"/>
    <lineage>
        <taxon>Eukaryota</taxon>
        <taxon>Fungi</taxon>
        <taxon>Dikarya</taxon>
        <taxon>Ascomycota</taxon>
        <taxon>Pezizomycotina</taxon>
        <taxon>Eurotiomycetes</taxon>
        <taxon>Eurotiomycetidae</taxon>
        <taxon>Eurotiales</taxon>
        <taxon>Aspergillaceae</taxon>
        <taxon>Aspergillus</taxon>
        <taxon>Aspergillus subgen. Circumdati</taxon>
    </lineage>
</organism>
<evidence type="ECO:0000313" key="3">
    <source>
        <dbReference type="Proteomes" id="UP000184499"/>
    </source>
</evidence>
<dbReference type="AlphaFoldDB" id="A0A1L9UEX0"/>
<dbReference type="Proteomes" id="UP000184499">
    <property type="component" value="Unassembled WGS sequence"/>
</dbReference>
<feature type="chain" id="PRO_5012024601" description="Extracellular membrane protein CFEM domain-containing protein" evidence="1">
    <location>
        <begin position="22"/>
        <end position="88"/>
    </location>
</feature>
<reference evidence="3" key="1">
    <citation type="journal article" date="2017" name="Genome Biol.">
        <title>Comparative genomics reveals high biological diversity and specific adaptations in the industrially and medically important fungal genus Aspergillus.</title>
        <authorList>
            <person name="de Vries R.P."/>
            <person name="Riley R."/>
            <person name="Wiebenga A."/>
            <person name="Aguilar-Osorio G."/>
            <person name="Amillis S."/>
            <person name="Uchima C.A."/>
            <person name="Anderluh G."/>
            <person name="Asadollahi M."/>
            <person name="Askin M."/>
            <person name="Barry K."/>
            <person name="Battaglia E."/>
            <person name="Bayram O."/>
            <person name="Benocci T."/>
            <person name="Braus-Stromeyer S.A."/>
            <person name="Caldana C."/>
            <person name="Canovas D."/>
            <person name="Cerqueira G.C."/>
            <person name="Chen F."/>
            <person name="Chen W."/>
            <person name="Choi C."/>
            <person name="Clum A."/>
            <person name="Dos Santos R.A."/>
            <person name="Damasio A.R."/>
            <person name="Diallinas G."/>
            <person name="Emri T."/>
            <person name="Fekete E."/>
            <person name="Flipphi M."/>
            <person name="Freyberg S."/>
            <person name="Gallo A."/>
            <person name="Gournas C."/>
            <person name="Habgood R."/>
            <person name="Hainaut M."/>
            <person name="Harispe M.L."/>
            <person name="Henrissat B."/>
            <person name="Hilden K.S."/>
            <person name="Hope R."/>
            <person name="Hossain A."/>
            <person name="Karabika E."/>
            <person name="Karaffa L."/>
            <person name="Karanyi Z."/>
            <person name="Krasevec N."/>
            <person name="Kuo A."/>
            <person name="Kusch H."/>
            <person name="LaButti K."/>
            <person name="Lagendijk E.L."/>
            <person name="Lapidus A."/>
            <person name="Levasseur A."/>
            <person name="Lindquist E."/>
            <person name="Lipzen A."/>
            <person name="Logrieco A.F."/>
            <person name="MacCabe A."/>
            <person name="Maekelae M.R."/>
            <person name="Malavazi I."/>
            <person name="Melin P."/>
            <person name="Meyer V."/>
            <person name="Mielnichuk N."/>
            <person name="Miskei M."/>
            <person name="Molnar A.P."/>
            <person name="Mule G."/>
            <person name="Ngan C.Y."/>
            <person name="Orejas M."/>
            <person name="Orosz E."/>
            <person name="Ouedraogo J.P."/>
            <person name="Overkamp K.M."/>
            <person name="Park H.-S."/>
            <person name="Perrone G."/>
            <person name="Piumi F."/>
            <person name="Punt P.J."/>
            <person name="Ram A.F."/>
            <person name="Ramon A."/>
            <person name="Rauscher S."/>
            <person name="Record E."/>
            <person name="Riano-Pachon D.M."/>
            <person name="Robert V."/>
            <person name="Roehrig J."/>
            <person name="Ruller R."/>
            <person name="Salamov A."/>
            <person name="Salih N.S."/>
            <person name="Samson R.A."/>
            <person name="Sandor E."/>
            <person name="Sanguinetti M."/>
            <person name="Schuetze T."/>
            <person name="Sepcic K."/>
            <person name="Shelest E."/>
            <person name="Sherlock G."/>
            <person name="Sophianopoulou V."/>
            <person name="Squina F.M."/>
            <person name="Sun H."/>
            <person name="Susca A."/>
            <person name="Todd R.B."/>
            <person name="Tsang A."/>
            <person name="Unkles S.E."/>
            <person name="van de Wiele N."/>
            <person name="van Rossen-Uffink D."/>
            <person name="Oliveira J.V."/>
            <person name="Vesth T.C."/>
            <person name="Visser J."/>
            <person name="Yu J.-H."/>
            <person name="Zhou M."/>
            <person name="Andersen M.R."/>
            <person name="Archer D.B."/>
            <person name="Baker S.E."/>
            <person name="Benoit I."/>
            <person name="Brakhage A.A."/>
            <person name="Braus G.H."/>
            <person name="Fischer R."/>
            <person name="Frisvad J.C."/>
            <person name="Goldman G.H."/>
            <person name="Houbraken J."/>
            <person name="Oakley B."/>
            <person name="Pocsi I."/>
            <person name="Scazzocchio C."/>
            <person name="Seiboth B."/>
            <person name="vanKuyk P.A."/>
            <person name="Wortman J."/>
            <person name="Dyer P.S."/>
            <person name="Grigoriev I.V."/>
        </authorList>
    </citation>
    <scope>NUCLEOTIDE SEQUENCE [LARGE SCALE GENOMIC DNA]</scope>
    <source>
        <strain evidence="3">CBS 101740 / IMI 381727 / IBT 21946</strain>
    </source>
</reference>
<keyword evidence="3" id="KW-1185">Reference proteome</keyword>
<accession>A0A1L9UEX0</accession>
<name>A0A1L9UEX0_ASPBC</name>
<feature type="signal peptide" evidence="1">
    <location>
        <begin position="1"/>
        <end position="21"/>
    </location>
</feature>